<evidence type="ECO:0000256" key="1">
    <source>
        <dbReference type="ARBA" id="ARBA00004141"/>
    </source>
</evidence>
<evidence type="ECO:0000313" key="10">
    <source>
        <dbReference type="Proteomes" id="UP001610334"/>
    </source>
</evidence>
<dbReference type="Proteomes" id="UP001610334">
    <property type="component" value="Unassembled WGS sequence"/>
</dbReference>
<comment type="subcellular location">
    <subcellularLocation>
        <location evidence="1">Membrane</location>
        <topology evidence="1">Multi-pass membrane protein</topology>
    </subcellularLocation>
</comment>
<dbReference type="InterPro" id="IPR036396">
    <property type="entry name" value="Cyt_P450_sf"/>
</dbReference>
<evidence type="ECO:0000256" key="5">
    <source>
        <dbReference type="ARBA" id="ARBA00022989"/>
    </source>
</evidence>
<organism evidence="9 10">
    <name type="scientific">Aspergillus granulosus</name>
    <dbReference type="NCBI Taxonomy" id="176169"/>
    <lineage>
        <taxon>Eukaryota</taxon>
        <taxon>Fungi</taxon>
        <taxon>Dikarya</taxon>
        <taxon>Ascomycota</taxon>
        <taxon>Pezizomycotina</taxon>
        <taxon>Eurotiomycetes</taxon>
        <taxon>Eurotiomycetidae</taxon>
        <taxon>Eurotiales</taxon>
        <taxon>Aspergillaceae</taxon>
        <taxon>Aspergillus</taxon>
        <taxon>Aspergillus subgen. Nidulantes</taxon>
    </lineage>
</organism>
<feature type="transmembrane region" description="Helical" evidence="8">
    <location>
        <begin position="144"/>
        <end position="165"/>
    </location>
</feature>
<dbReference type="EMBL" id="JBFXLT010000151">
    <property type="protein sequence ID" value="KAL2803091.1"/>
    <property type="molecule type" value="Genomic_DNA"/>
</dbReference>
<accession>A0ABR4GVP3</accession>
<feature type="region of interest" description="Disordered" evidence="7">
    <location>
        <begin position="1"/>
        <end position="24"/>
    </location>
</feature>
<evidence type="ECO:0000256" key="6">
    <source>
        <dbReference type="ARBA" id="ARBA00023136"/>
    </source>
</evidence>
<dbReference type="InterPro" id="IPR006042">
    <property type="entry name" value="Xan_ur_permease"/>
</dbReference>
<feature type="transmembrane region" description="Helical" evidence="8">
    <location>
        <begin position="89"/>
        <end position="109"/>
    </location>
</feature>
<keyword evidence="4 8" id="KW-0812">Transmembrane</keyword>
<feature type="transmembrane region" description="Helical" evidence="8">
    <location>
        <begin position="115"/>
        <end position="132"/>
    </location>
</feature>
<keyword evidence="6 8" id="KW-0472">Membrane</keyword>
<dbReference type="Pfam" id="PF00860">
    <property type="entry name" value="Xan_ur_permease"/>
    <property type="match status" value="1"/>
</dbReference>
<evidence type="ECO:0000256" key="3">
    <source>
        <dbReference type="ARBA" id="ARBA00022448"/>
    </source>
</evidence>
<feature type="transmembrane region" description="Helical" evidence="8">
    <location>
        <begin position="302"/>
        <end position="322"/>
    </location>
</feature>
<dbReference type="InterPro" id="IPR006043">
    <property type="entry name" value="NCS2"/>
</dbReference>
<dbReference type="Gene3D" id="1.10.630.10">
    <property type="entry name" value="Cytochrome P450"/>
    <property type="match status" value="1"/>
</dbReference>
<dbReference type="PANTHER" id="PTHR42810">
    <property type="entry name" value="PURINE PERMEASE C1399.01C-RELATED"/>
    <property type="match status" value="1"/>
</dbReference>
<feature type="transmembrane region" description="Helical" evidence="8">
    <location>
        <begin position="527"/>
        <end position="549"/>
    </location>
</feature>
<evidence type="ECO:0000256" key="4">
    <source>
        <dbReference type="ARBA" id="ARBA00022692"/>
    </source>
</evidence>
<protein>
    <submittedName>
        <fullName evidence="9">Permease family-domain-containing protein</fullName>
    </submittedName>
</protein>
<proteinExistence type="inferred from homology"/>
<evidence type="ECO:0000256" key="2">
    <source>
        <dbReference type="ARBA" id="ARBA00008821"/>
    </source>
</evidence>
<feature type="transmembrane region" description="Helical" evidence="8">
    <location>
        <begin position="488"/>
        <end position="507"/>
    </location>
</feature>
<feature type="transmembrane region" description="Helical" evidence="8">
    <location>
        <begin position="277"/>
        <end position="295"/>
    </location>
</feature>
<dbReference type="SUPFAM" id="SSF48264">
    <property type="entry name" value="Cytochrome P450"/>
    <property type="match status" value="1"/>
</dbReference>
<evidence type="ECO:0000256" key="7">
    <source>
        <dbReference type="SAM" id="MobiDB-lite"/>
    </source>
</evidence>
<reference evidence="9 10" key="1">
    <citation type="submission" date="2024-07" db="EMBL/GenBank/DDBJ databases">
        <title>Section-level genome sequencing and comparative genomics of Aspergillus sections Usti and Cavernicolus.</title>
        <authorList>
            <consortium name="Lawrence Berkeley National Laboratory"/>
            <person name="Nybo J.L."/>
            <person name="Vesth T.C."/>
            <person name="Theobald S."/>
            <person name="Frisvad J.C."/>
            <person name="Larsen T.O."/>
            <person name="Kjaerboelling I."/>
            <person name="Rothschild-Mancinelli K."/>
            <person name="Lyhne E.K."/>
            <person name="Kogle M.E."/>
            <person name="Barry K."/>
            <person name="Clum A."/>
            <person name="Na H."/>
            <person name="Ledsgaard L."/>
            <person name="Lin J."/>
            <person name="Lipzen A."/>
            <person name="Kuo A."/>
            <person name="Riley R."/>
            <person name="Mondo S."/>
            <person name="Labutti K."/>
            <person name="Haridas S."/>
            <person name="Pangalinan J."/>
            <person name="Salamov A.A."/>
            <person name="Simmons B.A."/>
            <person name="Magnuson J.K."/>
            <person name="Chen J."/>
            <person name="Drula E."/>
            <person name="Henrissat B."/>
            <person name="Wiebenga A."/>
            <person name="Lubbers R.J."/>
            <person name="Gomes A.C."/>
            <person name="Makela M.R."/>
            <person name="Stajich J."/>
            <person name="Grigoriev I.V."/>
            <person name="Mortensen U.H."/>
            <person name="De Vries R.P."/>
            <person name="Baker S.E."/>
            <person name="Andersen M.R."/>
        </authorList>
    </citation>
    <scope>NUCLEOTIDE SEQUENCE [LARGE SCALE GENOMIC DNA]</scope>
    <source>
        <strain evidence="9 10">CBS 588.65</strain>
    </source>
</reference>
<evidence type="ECO:0000313" key="9">
    <source>
        <dbReference type="EMBL" id="KAL2803091.1"/>
    </source>
</evidence>
<feature type="compositionally biased region" description="Polar residues" evidence="7">
    <location>
        <begin position="1"/>
        <end position="10"/>
    </location>
</feature>
<feature type="transmembrane region" description="Helical" evidence="8">
    <location>
        <begin position="429"/>
        <end position="451"/>
    </location>
</feature>
<gene>
    <name evidence="9" type="ORF">BJX63DRAFT_437252</name>
</gene>
<dbReference type="PROSITE" id="PS01116">
    <property type="entry name" value="XANTH_URACIL_PERMASE"/>
    <property type="match status" value="1"/>
</dbReference>
<keyword evidence="10" id="KW-1185">Reference proteome</keyword>
<feature type="transmembrane region" description="Helical" evidence="8">
    <location>
        <begin position="220"/>
        <end position="239"/>
    </location>
</feature>
<keyword evidence="3" id="KW-0813">Transport</keyword>
<dbReference type="NCBIfam" id="TIGR00801">
    <property type="entry name" value="ncs2"/>
    <property type="match status" value="1"/>
</dbReference>
<dbReference type="PANTHER" id="PTHR42810:SF2">
    <property type="entry name" value="PURINE PERMEASE C1399.01C-RELATED"/>
    <property type="match status" value="1"/>
</dbReference>
<feature type="transmembrane region" description="Helical" evidence="8">
    <location>
        <begin position="463"/>
        <end position="481"/>
    </location>
</feature>
<sequence>MENKSETPSTVAYAAPSDEGQVGPLSRRQRWRHYWTSREGWIGDYDYLYLITPNIWPLNRKYKGVDPPFYGLDDEVPILLTLLLGLQHALSMIGSVVSPPLAIAGGAFYLNSDQTQYLVSAAFITTGIATALQVTRLHIYRTPLYIGTGLLSVVAPTFDILAVAFNYTERRYTIGTCPTDADGGRLPCPEAWGAMLGTMLCTVWVQIAMSLVPPRVLNRIFPKVVTGSLLLLIGVYLIGNGMQNWGGSSNCNGGSGFYALCPDISSPRPLPWGDPKLIGLGFSVFMTIVLLEFVGSPLMKSASVILGLAVGCTISGATGYWSREQIDATPVGTFLWVHTFKLSVDGALVLPLLILFVCEAVSCMPDILATAEISKVEIDGPEFHSRIQGGILCDGLGSLISALGTSLPMVSQAGNNGVISLTGCASRRAGWCASGILILMGILGKFGAVFGSMPPSVLGGMQVFLYSTIAVAGVRVLALVAFTRRNRFILTTALGIGFMDIVSPTWFSKVLAYNGENYSLQGFLQGVNLIVETPFIIAAVVGVVLNLILHESDVEPVLPAQVWSDANLSPPFDCVACVKDLKYSITGGPHPNIFDAVDKPKHGEKRKRLSAAFAIKHLVEWEFKVADTTERLLVAFDKRCTKPSPANCTTPAKSDLTIDFNHCINPFTVEAINVIALSSRLGVLEQGDDLVTAQKMDGTAYQSHYRRAQNQSAFATSYFIWGYQNFHLLTLLSRVFPKWRRIWRDAEPWKDIIYHQTITRLNRYQRGEKLDDLFTSLM</sequence>
<comment type="similarity">
    <text evidence="2">Belongs to the nucleobase:cation symporter-2 (NCS2) (TC 2.A.40) family.</text>
</comment>
<evidence type="ECO:0000256" key="8">
    <source>
        <dbReference type="SAM" id="Phobius"/>
    </source>
</evidence>
<feature type="transmembrane region" description="Helical" evidence="8">
    <location>
        <begin position="334"/>
        <end position="358"/>
    </location>
</feature>
<keyword evidence="5 8" id="KW-1133">Transmembrane helix</keyword>
<comment type="caution">
    <text evidence="9">The sequence shown here is derived from an EMBL/GenBank/DDBJ whole genome shotgun (WGS) entry which is preliminary data.</text>
</comment>
<name>A0ABR4GVP3_9EURO</name>